<accession>A0A9Q1UYH7</accession>
<organism evidence="2 3">
    <name type="scientific">Clostridium botulinum</name>
    <dbReference type="NCBI Taxonomy" id="1491"/>
    <lineage>
        <taxon>Bacteria</taxon>
        <taxon>Bacillati</taxon>
        <taxon>Bacillota</taxon>
        <taxon>Clostridia</taxon>
        <taxon>Eubacteriales</taxon>
        <taxon>Clostridiaceae</taxon>
        <taxon>Clostridium</taxon>
    </lineage>
</organism>
<dbReference type="AlphaFoldDB" id="A0A9Q1UYH7"/>
<keyword evidence="1" id="KW-0472">Membrane</keyword>
<keyword evidence="1" id="KW-1133">Transmembrane helix</keyword>
<evidence type="ECO:0000313" key="2">
    <source>
        <dbReference type="EMBL" id="KOA88535.1"/>
    </source>
</evidence>
<feature type="transmembrane region" description="Helical" evidence="1">
    <location>
        <begin position="102"/>
        <end position="131"/>
    </location>
</feature>
<feature type="transmembrane region" description="Helical" evidence="1">
    <location>
        <begin position="53"/>
        <end position="81"/>
    </location>
</feature>
<evidence type="ECO:0000256" key="1">
    <source>
        <dbReference type="SAM" id="Phobius"/>
    </source>
</evidence>
<proteinExistence type="predicted"/>
<evidence type="ECO:0000313" key="3">
    <source>
        <dbReference type="Proteomes" id="UP000037540"/>
    </source>
</evidence>
<sequence length="265" mass="31699">MKKIYFDFNIIKKFLFSLLYSILMGSICCKSLSYLNYKNIEILFLDIFGNLDIANIFYITPLISFIIYNIYLTFCLMDYIYRDLKEHAINVFTRTRKRSKWLFIRCLNLFLYVIIFYILHFIVIGAVGVFYNFQLSFTSISMILKIFSLVVLFNYITVLFINIISLFISPMYGYILVIITNILTMFFSAMIYLYANKCIKFIEIFPMSQLISSWHDGSVQLFQRKEYFTFYIEGFSFWYSIMYLLIISGFIIFLGNKRINKMDII</sequence>
<dbReference type="OrthoDB" id="2991478at2"/>
<feature type="transmembrane region" description="Helical" evidence="1">
    <location>
        <begin position="143"/>
        <end position="167"/>
    </location>
</feature>
<name>A0A9Q1UYH7_CLOBO</name>
<dbReference type="RefSeq" id="WP_013726329.1">
    <property type="nucleotide sequence ID" value="NZ_LGVO01000024.1"/>
</dbReference>
<gene>
    <name evidence="2" type="ORF">ADU74_06265</name>
</gene>
<feature type="transmembrane region" description="Helical" evidence="1">
    <location>
        <begin position="174"/>
        <end position="195"/>
    </location>
</feature>
<protein>
    <submittedName>
        <fullName evidence="2">Uncharacterized protein</fullName>
    </submittedName>
</protein>
<dbReference type="Proteomes" id="UP000037540">
    <property type="component" value="Unassembled WGS sequence"/>
</dbReference>
<reference evidence="2 3" key="1">
    <citation type="submission" date="2015-07" db="EMBL/GenBank/DDBJ databases">
        <title>Draft genome sequences of 17 French Clostridium botulinum group III.</title>
        <authorList>
            <person name="Woudstra C."/>
            <person name="Le Marechal C."/>
            <person name="Souillard R."/>
            <person name="Bayon-Auboyer M.-H."/>
            <person name="Dessouter D."/>
            <person name="Fach P."/>
        </authorList>
    </citation>
    <scope>NUCLEOTIDE SEQUENCE [LARGE SCALE GENOMIC DNA]</scope>
    <source>
        <strain evidence="2 3">12LNRI-CD</strain>
    </source>
</reference>
<dbReference type="EMBL" id="LGVR01000028">
    <property type="protein sequence ID" value="KOA88535.1"/>
    <property type="molecule type" value="Genomic_DNA"/>
</dbReference>
<keyword evidence="1" id="KW-0812">Transmembrane</keyword>
<comment type="caution">
    <text evidence="2">The sequence shown here is derived from an EMBL/GenBank/DDBJ whole genome shotgun (WGS) entry which is preliminary data.</text>
</comment>
<feature type="transmembrane region" description="Helical" evidence="1">
    <location>
        <begin position="237"/>
        <end position="255"/>
    </location>
</feature>